<keyword evidence="3" id="KW-1185">Reference proteome</keyword>
<evidence type="ECO:0000313" key="2">
    <source>
        <dbReference type="EMBL" id="THH14429.1"/>
    </source>
</evidence>
<dbReference type="Proteomes" id="UP000308730">
    <property type="component" value="Unassembled WGS sequence"/>
</dbReference>
<accession>A0A4S4LQ66</accession>
<organism evidence="2 3">
    <name type="scientific">Antrodiella citrinella</name>
    <dbReference type="NCBI Taxonomy" id="2447956"/>
    <lineage>
        <taxon>Eukaryota</taxon>
        <taxon>Fungi</taxon>
        <taxon>Dikarya</taxon>
        <taxon>Basidiomycota</taxon>
        <taxon>Agaricomycotina</taxon>
        <taxon>Agaricomycetes</taxon>
        <taxon>Polyporales</taxon>
        <taxon>Steccherinaceae</taxon>
        <taxon>Antrodiella</taxon>
    </lineage>
</organism>
<sequence>MDDDAIPPLPPIDSDDELDDFHDIDDFDWSQPLPGEDSFDIPGPDILEEPASVRSQYQPHMSFYATYTDSVENNLSQEEIGRRSADVVTYMKRRGLNLAVFLNAIIWGNPICTSRADVQHERTTFMSSKYLKIVLENWWRPPGGAKSGQQVIQDFAVGCTQEVLTAEMNHIAPSMRPDDNPLEHDNLTSVDFEEFGTYLSGTGGAPILWMLLMSLAWGVRQAKENSLKSPFHVIMLPFDIRSIQTRGTAKYYLVDFVCVRFLV</sequence>
<evidence type="ECO:0000256" key="1">
    <source>
        <dbReference type="SAM" id="MobiDB-lite"/>
    </source>
</evidence>
<dbReference type="OrthoDB" id="3203379at2759"/>
<dbReference type="AlphaFoldDB" id="A0A4S4LQ66"/>
<feature type="region of interest" description="Disordered" evidence="1">
    <location>
        <begin position="1"/>
        <end position="27"/>
    </location>
</feature>
<reference evidence="2 3" key="1">
    <citation type="submission" date="2019-02" db="EMBL/GenBank/DDBJ databases">
        <title>Genome sequencing of the rare red list fungi Antrodiella citrinella (Flaviporus citrinellus).</title>
        <authorList>
            <person name="Buettner E."/>
            <person name="Kellner H."/>
        </authorList>
    </citation>
    <scope>NUCLEOTIDE SEQUENCE [LARGE SCALE GENOMIC DNA]</scope>
    <source>
        <strain evidence="2 3">DSM 108506</strain>
    </source>
</reference>
<gene>
    <name evidence="2" type="ORF">EUX98_g9612</name>
</gene>
<proteinExistence type="predicted"/>
<protein>
    <submittedName>
        <fullName evidence="2">Uncharacterized protein</fullName>
    </submittedName>
</protein>
<name>A0A4S4LQ66_9APHY</name>
<comment type="caution">
    <text evidence="2">The sequence shown here is derived from an EMBL/GenBank/DDBJ whole genome shotgun (WGS) entry which is preliminary data.</text>
</comment>
<evidence type="ECO:0000313" key="3">
    <source>
        <dbReference type="Proteomes" id="UP000308730"/>
    </source>
</evidence>
<feature type="compositionally biased region" description="Acidic residues" evidence="1">
    <location>
        <begin position="13"/>
        <end position="27"/>
    </location>
</feature>
<dbReference type="EMBL" id="SGPM01000938">
    <property type="protein sequence ID" value="THH14429.1"/>
    <property type="molecule type" value="Genomic_DNA"/>
</dbReference>